<dbReference type="EMBL" id="MNCJ02000319">
    <property type="protein sequence ID" value="KAF5811814.1"/>
    <property type="molecule type" value="Genomic_DNA"/>
</dbReference>
<feature type="transmembrane region" description="Helical" evidence="1">
    <location>
        <begin position="38"/>
        <end position="55"/>
    </location>
</feature>
<evidence type="ECO:0000256" key="1">
    <source>
        <dbReference type="SAM" id="Phobius"/>
    </source>
</evidence>
<dbReference type="Proteomes" id="UP000215914">
    <property type="component" value="Unassembled WGS sequence"/>
</dbReference>
<name>A0A9K3JBD7_HELAN</name>
<keyword evidence="1" id="KW-1133">Transmembrane helix</keyword>
<comment type="caution">
    <text evidence="2">The sequence shown here is derived from an EMBL/GenBank/DDBJ whole genome shotgun (WGS) entry which is preliminary data.</text>
</comment>
<keyword evidence="3" id="KW-1185">Reference proteome</keyword>
<organism evidence="2 3">
    <name type="scientific">Helianthus annuus</name>
    <name type="common">Common sunflower</name>
    <dbReference type="NCBI Taxonomy" id="4232"/>
    <lineage>
        <taxon>Eukaryota</taxon>
        <taxon>Viridiplantae</taxon>
        <taxon>Streptophyta</taxon>
        <taxon>Embryophyta</taxon>
        <taxon>Tracheophyta</taxon>
        <taxon>Spermatophyta</taxon>
        <taxon>Magnoliopsida</taxon>
        <taxon>eudicotyledons</taxon>
        <taxon>Gunneridae</taxon>
        <taxon>Pentapetalae</taxon>
        <taxon>asterids</taxon>
        <taxon>campanulids</taxon>
        <taxon>Asterales</taxon>
        <taxon>Asteraceae</taxon>
        <taxon>Asteroideae</taxon>
        <taxon>Heliantheae alliance</taxon>
        <taxon>Heliantheae</taxon>
        <taxon>Helianthus</taxon>
    </lineage>
</organism>
<dbReference type="Gramene" id="mRNA:HanXRQr2_Chr04g0185761">
    <property type="protein sequence ID" value="CDS:HanXRQr2_Chr04g0185761.1"/>
    <property type="gene ID" value="HanXRQr2_Chr04g0185761"/>
</dbReference>
<keyword evidence="1" id="KW-0812">Transmembrane</keyword>
<proteinExistence type="predicted"/>
<protein>
    <submittedName>
        <fullName evidence="2">Uncharacterized protein</fullName>
    </submittedName>
</protein>
<dbReference type="AlphaFoldDB" id="A0A9K3JBD7"/>
<evidence type="ECO:0000313" key="2">
    <source>
        <dbReference type="EMBL" id="KAF5811814.1"/>
    </source>
</evidence>
<reference evidence="2" key="2">
    <citation type="submission" date="2020-06" db="EMBL/GenBank/DDBJ databases">
        <title>Helianthus annuus Genome sequencing and assembly Release 2.</title>
        <authorList>
            <person name="Gouzy J."/>
            <person name="Langlade N."/>
            <person name="Munos S."/>
        </authorList>
    </citation>
    <scope>NUCLEOTIDE SEQUENCE</scope>
    <source>
        <tissue evidence="2">Leaves</tissue>
    </source>
</reference>
<accession>A0A9K3JBD7</accession>
<keyword evidence="1" id="KW-0472">Membrane</keyword>
<sequence length="56" mass="6591">MQRHGKVNYKIMTSVTFIKQFPNLPLHVFKSSSIERKLYPIAILLPIIFFTILLFP</sequence>
<gene>
    <name evidence="2" type="ORF">HanXRQr2_Chr04g0185761</name>
</gene>
<reference evidence="2" key="1">
    <citation type="journal article" date="2017" name="Nature">
        <title>The sunflower genome provides insights into oil metabolism, flowering and Asterid evolution.</title>
        <authorList>
            <person name="Badouin H."/>
            <person name="Gouzy J."/>
            <person name="Grassa C.J."/>
            <person name="Murat F."/>
            <person name="Staton S.E."/>
            <person name="Cottret L."/>
            <person name="Lelandais-Briere C."/>
            <person name="Owens G.L."/>
            <person name="Carrere S."/>
            <person name="Mayjonade B."/>
            <person name="Legrand L."/>
            <person name="Gill N."/>
            <person name="Kane N.C."/>
            <person name="Bowers J.E."/>
            <person name="Hubner S."/>
            <person name="Bellec A."/>
            <person name="Berard A."/>
            <person name="Berges H."/>
            <person name="Blanchet N."/>
            <person name="Boniface M.C."/>
            <person name="Brunel D."/>
            <person name="Catrice O."/>
            <person name="Chaidir N."/>
            <person name="Claudel C."/>
            <person name="Donnadieu C."/>
            <person name="Faraut T."/>
            <person name="Fievet G."/>
            <person name="Helmstetter N."/>
            <person name="King M."/>
            <person name="Knapp S.J."/>
            <person name="Lai Z."/>
            <person name="Le Paslier M.C."/>
            <person name="Lippi Y."/>
            <person name="Lorenzon L."/>
            <person name="Mandel J.R."/>
            <person name="Marage G."/>
            <person name="Marchand G."/>
            <person name="Marquand E."/>
            <person name="Bret-Mestries E."/>
            <person name="Morien E."/>
            <person name="Nambeesan S."/>
            <person name="Nguyen T."/>
            <person name="Pegot-Espagnet P."/>
            <person name="Pouilly N."/>
            <person name="Raftis F."/>
            <person name="Sallet E."/>
            <person name="Schiex T."/>
            <person name="Thomas J."/>
            <person name="Vandecasteele C."/>
            <person name="Vares D."/>
            <person name="Vear F."/>
            <person name="Vautrin S."/>
            <person name="Crespi M."/>
            <person name="Mangin B."/>
            <person name="Burke J.M."/>
            <person name="Salse J."/>
            <person name="Munos S."/>
            <person name="Vincourt P."/>
            <person name="Rieseberg L.H."/>
            <person name="Langlade N.B."/>
        </authorList>
    </citation>
    <scope>NUCLEOTIDE SEQUENCE</scope>
    <source>
        <tissue evidence="2">Leaves</tissue>
    </source>
</reference>
<evidence type="ECO:0000313" key="3">
    <source>
        <dbReference type="Proteomes" id="UP000215914"/>
    </source>
</evidence>